<gene>
    <name evidence="2" type="ORF">PBRASI_LOCUS3545</name>
</gene>
<feature type="domain" description="BTB" evidence="1">
    <location>
        <begin position="102"/>
        <end position="215"/>
    </location>
</feature>
<dbReference type="SUPFAM" id="SSF54695">
    <property type="entry name" value="POZ domain"/>
    <property type="match status" value="2"/>
</dbReference>
<reference evidence="2" key="1">
    <citation type="submission" date="2021-06" db="EMBL/GenBank/DDBJ databases">
        <authorList>
            <person name="Kallberg Y."/>
            <person name="Tangrot J."/>
            <person name="Rosling A."/>
        </authorList>
    </citation>
    <scope>NUCLEOTIDE SEQUENCE</scope>
    <source>
        <strain evidence="2">BR232B</strain>
    </source>
</reference>
<comment type="caution">
    <text evidence="2">The sequence shown here is derived from an EMBL/GenBank/DDBJ whole genome shotgun (WGS) entry which is preliminary data.</text>
</comment>
<dbReference type="Gene3D" id="3.30.710.10">
    <property type="entry name" value="Potassium Channel Kv1.1, Chain A"/>
    <property type="match status" value="2"/>
</dbReference>
<dbReference type="GO" id="GO:0051260">
    <property type="term" value="P:protein homooligomerization"/>
    <property type="evidence" value="ECO:0007669"/>
    <property type="project" value="InterPro"/>
</dbReference>
<protein>
    <submittedName>
        <fullName evidence="2">5590_t:CDS:1</fullName>
    </submittedName>
</protein>
<organism evidence="2 3">
    <name type="scientific">Paraglomus brasilianum</name>
    <dbReference type="NCBI Taxonomy" id="144538"/>
    <lineage>
        <taxon>Eukaryota</taxon>
        <taxon>Fungi</taxon>
        <taxon>Fungi incertae sedis</taxon>
        <taxon>Mucoromycota</taxon>
        <taxon>Glomeromycotina</taxon>
        <taxon>Glomeromycetes</taxon>
        <taxon>Paraglomerales</taxon>
        <taxon>Paraglomeraceae</taxon>
        <taxon>Paraglomus</taxon>
    </lineage>
</organism>
<dbReference type="PANTHER" id="PTHR31758">
    <property type="entry name" value="BTB/POZ DOMAIN-CONTAINING PROTEIN YLR108C"/>
    <property type="match status" value="1"/>
</dbReference>
<dbReference type="AlphaFoldDB" id="A0A9N9A754"/>
<sequence length="416" mass="47164">MNDLNFVDATSTTDYYTLIVGGTSFKLSPTLLSSDEPNYFTYMFSNMESKTLYIDRDPEIFKDIVKYLQGYCVTPRDEIHFADLLVDAMYYNLTKLITHLRSVCIVNVGGKIFRLEREMLEKRDAPNFFTSMGFGHGWEPPWGSSFIPLVSLVPAMPPPTLDRDPDTFSDIVRYLRGYEINVKDEAHRQNLLNDARFYRLKGLREKLLASSITVNGFANGKHNQNEVLFRLKDVRPANVILSDGDNNLPASLTPIKYKSREGTIYVLLVEAYNFNLICEYGPVTPPGPGQKSFIQPTLGLVFNEKYIQKLKAIAKALKLSETINFAAQSSESCAFEIDGSKTTLEALSNFERLGPLVKSNEFGNRYLQLYVSRSILRLFSKQGQIELHLVKCEAFSSERGFNVKREFLSTDTGMAL</sequence>
<evidence type="ECO:0000313" key="3">
    <source>
        <dbReference type="Proteomes" id="UP000789739"/>
    </source>
</evidence>
<accession>A0A9N9A754</accession>
<dbReference type="InterPro" id="IPR000210">
    <property type="entry name" value="BTB/POZ_dom"/>
</dbReference>
<proteinExistence type="predicted"/>
<name>A0A9N9A754_9GLOM</name>
<dbReference type="InterPro" id="IPR011333">
    <property type="entry name" value="SKP1/BTB/POZ_sf"/>
</dbReference>
<feature type="domain" description="BTB" evidence="1">
    <location>
        <begin position="14"/>
        <end position="101"/>
    </location>
</feature>
<dbReference type="InterPro" id="IPR003131">
    <property type="entry name" value="T1-type_BTB"/>
</dbReference>
<dbReference type="PANTHER" id="PTHR31758:SF2">
    <property type="entry name" value="BTB_POZ DOMAIN-CONTAINING PROTEIN YLR108C"/>
    <property type="match status" value="1"/>
</dbReference>
<dbReference type="EMBL" id="CAJVPI010000325">
    <property type="protein sequence ID" value="CAG8519431.1"/>
    <property type="molecule type" value="Genomic_DNA"/>
</dbReference>
<dbReference type="Proteomes" id="UP000789739">
    <property type="component" value="Unassembled WGS sequence"/>
</dbReference>
<keyword evidence="3" id="KW-1185">Reference proteome</keyword>
<dbReference type="OrthoDB" id="2414723at2759"/>
<dbReference type="SMART" id="SM00225">
    <property type="entry name" value="BTB"/>
    <property type="match status" value="2"/>
</dbReference>
<evidence type="ECO:0000313" key="2">
    <source>
        <dbReference type="EMBL" id="CAG8519431.1"/>
    </source>
</evidence>
<evidence type="ECO:0000259" key="1">
    <source>
        <dbReference type="SMART" id="SM00225"/>
    </source>
</evidence>
<dbReference type="Pfam" id="PF02214">
    <property type="entry name" value="BTB_2"/>
    <property type="match status" value="2"/>
</dbReference>